<comment type="caution">
    <text evidence="2">The sequence shown here is derived from an EMBL/GenBank/DDBJ whole genome shotgun (WGS) entry which is preliminary data.</text>
</comment>
<keyword evidence="1" id="KW-0732">Signal</keyword>
<sequence>MPRPRLARTAGAIAPALALALATAGAGAQEPGRPPVAPPASADRAVPAACTAFAWPLLRELAWFEAPGLPRKASGDTLPAEMPAAVLALKPTGEVAYPVPPSRPPAADSYGGILMLEAPPSAGIYQVTLSDEAWLDVSQDGRSGLSPVSHTGKRDCPGLRKSLRFQLGSGRVVIAISGAKSDSIRVAVAPAE</sequence>
<protein>
    <recommendedName>
        <fullName evidence="4">Homogentisate 1,2-dioxygenase</fullName>
    </recommendedName>
</protein>
<dbReference type="RefSeq" id="WP_238277757.1">
    <property type="nucleotide sequence ID" value="NZ_BPQR01000067.1"/>
</dbReference>
<evidence type="ECO:0000256" key="1">
    <source>
        <dbReference type="SAM" id="SignalP"/>
    </source>
</evidence>
<evidence type="ECO:0000313" key="3">
    <source>
        <dbReference type="Proteomes" id="UP001055102"/>
    </source>
</evidence>
<evidence type="ECO:0008006" key="4">
    <source>
        <dbReference type="Google" id="ProtNLM"/>
    </source>
</evidence>
<feature type="chain" id="PRO_5046691343" description="Homogentisate 1,2-dioxygenase" evidence="1">
    <location>
        <begin position="29"/>
        <end position="192"/>
    </location>
</feature>
<gene>
    <name evidence="2" type="ORF">AOPFMNJM_3553</name>
</gene>
<keyword evidence="3" id="KW-1185">Reference proteome</keyword>
<dbReference type="EMBL" id="BPQR01000067">
    <property type="protein sequence ID" value="GJE08217.1"/>
    <property type="molecule type" value="Genomic_DNA"/>
</dbReference>
<proteinExistence type="predicted"/>
<name>A0ABQ4SYP8_9HYPH</name>
<feature type="signal peptide" evidence="1">
    <location>
        <begin position="1"/>
        <end position="28"/>
    </location>
</feature>
<dbReference type="Proteomes" id="UP001055102">
    <property type="component" value="Unassembled WGS sequence"/>
</dbReference>
<evidence type="ECO:0000313" key="2">
    <source>
        <dbReference type="EMBL" id="GJE08217.1"/>
    </source>
</evidence>
<reference evidence="2" key="1">
    <citation type="journal article" date="2021" name="Front. Microbiol.">
        <title>Comprehensive Comparative Genomics and Phenotyping of Methylobacterium Species.</title>
        <authorList>
            <person name="Alessa O."/>
            <person name="Ogura Y."/>
            <person name="Fujitani Y."/>
            <person name="Takami H."/>
            <person name="Hayashi T."/>
            <person name="Sahin N."/>
            <person name="Tani A."/>
        </authorList>
    </citation>
    <scope>NUCLEOTIDE SEQUENCE</scope>
    <source>
        <strain evidence="2">LMG 23639</strain>
    </source>
</reference>
<accession>A0ABQ4SYP8</accession>
<organism evidence="2 3">
    <name type="scientific">Methylobacterium jeotgali</name>
    <dbReference type="NCBI Taxonomy" id="381630"/>
    <lineage>
        <taxon>Bacteria</taxon>
        <taxon>Pseudomonadati</taxon>
        <taxon>Pseudomonadota</taxon>
        <taxon>Alphaproteobacteria</taxon>
        <taxon>Hyphomicrobiales</taxon>
        <taxon>Methylobacteriaceae</taxon>
        <taxon>Methylobacterium</taxon>
    </lineage>
</organism>
<reference evidence="2" key="2">
    <citation type="submission" date="2021-08" db="EMBL/GenBank/DDBJ databases">
        <authorList>
            <person name="Tani A."/>
            <person name="Ola A."/>
            <person name="Ogura Y."/>
            <person name="Katsura K."/>
            <person name="Hayashi T."/>
        </authorList>
    </citation>
    <scope>NUCLEOTIDE SEQUENCE</scope>
    <source>
        <strain evidence="2">LMG 23639</strain>
    </source>
</reference>